<gene>
    <name evidence="1" type="ORF">MGAL_10B037866</name>
</gene>
<dbReference type="InterPro" id="IPR011042">
    <property type="entry name" value="6-blade_b-propeller_TolB-like"/>
</dbReference>
<evidence type="ECO:0000313" key="1">
    <source>
        <dbReference type="EMBL" id="VDH94040.1"/>
    </source>
</evidence>
<dbReference type="Proteomes" id="UP000596742">
    <property type="component" value="Unassembled WGS sequence"/>
</dbReference>
<name>A0A8B6BQ92_MYTGA</name>
<dbReference type="OrthoDB" id="6326319at2759"/>
<dbReference type="AlphaFoldDB" id="A0A8B6BQ92"/>
<reference evidence="1" key="1">
    <citation type="submission" date="2018-11" db="EMBL/GenBank/DDBJ databases">
        <authorList>
            <person name="Alioto T."/>
            <person name="Alioto T."/>
        </authorList>
    </citation>
    <scope>NUCLEOTIDE SEQUENCE</scope>
</reference>
<evidence type="ECO:0000313" key="2">
    <source>
        <dbReference type="Proteomes" id="UP000596742"/>
    </source>
</evidence>
<keyword evidence="2" id="KW-1185">Reference proteome</keyword>
<dbReference type="SUPFAM" id="SSF63829">
    <property type="entry name" value="Calcium-dependent phosphotriesterase"/>
    <property type="match status" value="1"/>
</dbReference>
<dbReference type="Gene3D" id="2.120.10.30">
    <property type="entry name" value="TolB, C-terminal domain"/>
    <property type="match status" value="1"/>
</dbReference>
<protein>
    <submittedName>
        <fullName evidence="1">Uncharacterized protein</fullName>
    </submittedName>
</protein>
<accession>A0A8B6BQ92</accession>
<proteinExistence type="predicted"/>
<comment type="caution">
    <text evidence="1">The sequence shown here is derived from an EMBL/GenBank/DDBJ whole genome shotgun (WGS) entry which is preliminary data.</text>
</comment>
<organism evidence="1 2">
    <name type="scientific">Mytilus galloprovincialis</name>
    <name type="common">Mediterranean mussel</name>
    <dbReference type="NCBI Taxonomy" id="29158"/>
    <lineage>
        <taxon>Eukaryota</taxon>
        <taxon>Metazoa</taxon>
        <taxon>Spiralia</taxon>
        <taxon>Lophotrochozoa</taxon>
        <taxon>Mollusca</taxon>
        <taxon>Bivalvia</taxon>
        <taxon>Autobranchia</taxon>
        <taxon>Pteriomorphia</taxon>
        <taxon>Mytilida</taxon>
        <taxon>Mytiloidea</taxon>
        <taxon>Mytilidae</taxon>
        <taxon>Mytilinae</taxon>
        <taxon>Mytilus</taxon>
    </lineage>
</organism>
<dbReference type="EMBL" id="UYJE01000532">
    <property type="protein sequence ID" value="VDH94040.1"/>
    <property type="molecule type" value="Genomic_DNA"/>
</dbReference>
<sequence>MDNTMEKLIDQRQKAQEIKESSNMAEFFAKVTNLTQTMEKCLPPPCSITSGELQLLQGSEVQPNIVGALQHEKINRVVKPKMVISKKHVTEETVVQFLTAGPGNSLWYSCNIDEIVLKRVKNFQIISKINLMVYGMVCIPGYGLLISTYGETLKIIPENSDEVLDSRFSIDPLEPKCLHMTKDNKLAIGAISKGPLYPASGQRVVILMDMEGNKLSTFEYNQKGKRLLTHPWGIASTTNGNIFILDRINRQCVGRLVVLKRDDGSVIDMYNGREKQVFIPRGIVATQADNIIISDCDDPEVSLHILDNSGNLLTYYDTRDIGIELPFSLTVSSIGLFYIGGTIITNSGKRAELFEISFDEM</sequence>